<dbReference type="GO" id="GO:0043235">
    <property type="term" value="C:receptor complex"/>
    <property type="evidence" value="ECO:0007669"/>
    <property type="project" value="TreeGrafter"/>
</dbReference>
<dbReference type="GO" id="GO:0005886">
    <property type="term" value="C:plasma membrane"/>
    <property type="evidence" value="ECO:0007669"/>
    <property type="project" value="TreeGrafter"/>
</dbReference>
<dbReference type="GO" id="GO:0005524">
    <property type="term" value="F:ATP binding"/>
    <property type="evidence" value="ECO:0007669"/>
    <property type="project" value="InterPro"/>
</dbReference>
<reference evidence="2" key="1">
    <citation type="submission" date="2023-03" db="EMBL/GenBank/DDBJ databases">
        <authorList>
            <person name="Steffen K."/>
            <person name="Cardenas P."/>
        </authorList>
    </citation>
    <scope>NUCLEOTIDE SEQUENCE</scope>
</reference>
<dbReference type="InterPro" id="IPR011009">
    <property type="entry name" value="Kinase-like_dom_sf"/>
</dbReference>
<evidence type="ECO:0000259" key="1">
    <source>
        <dbReference type="PROSITE" id="PS50011"/>
    </source>
</evidence>
<proteinExistence type="predicted"/>
<sequence>VISGFPEGIDLSVMLHMCGDVARGMEYLASNKFVHRDLAARNCM</sequence>
<dbReference type="InterPro" id="IPR000719">
    <property type="entry name" value="Prot_kinase_dom"/>
</dbReference>
<dbReference type="GO" id="GO:0004714">
    <property type="term" value="F:transmembrane receptor protein tyrosine kinase activity"/>
    <property type="evidence" value="ECO:0007669"/>
    <property type="project" value="TreeGrafter"/>
</dbReference>
<comment type="caution">
    <text evidence="2">The sequence shown here is derived from an EMBL/GenBank/DDBJ whole genome shotgun (WGS) entry which is preliminary data.</text>
</comment>
<feature type="non-terminal residue" evidence="2">
    <location>
        <position position="1"/>
    </location>
</feature>
<dbReference type="Gene3D" id="1.10.510.10">
    <property type="entry name" value="Transferase(Phosphotransferase) domain 1"/>
    <property type="match status" value="1"/>
</dbReference>
<dbReference type="SUPFAM" id="SSF56112">
    <property type="entry name" value="Protein kinase-like (PK-like)"/>
    <property type="match status" value="1"/>
</dbReference>
<dbReference type="AlphaFoldDB" id="A0AA35TI37"/>
<gene>
    <name evidence="2" type="ORF">GBAR_LOCUS26530</name>
</gene>
<dbReference type="PANTHER" id="PTHR24416">
    <property type="entry name" value="TYROSINE-PROTEIN KINASE RECEPTOR"/>
    <property type="match status" value="1"/>
</dbReference>
<dbReference type="Pfam" id="PF07714">
    <property type="entry name" value="PK_Tyr_Ser-Thr"/>
    <property type="match status" value="1"/>
</dbReference>
<keyword evidence="3" id="KW-1185">Reference proteome</keyword>
<dbReference type="InterPro" id="IPR050122">
    <property type="entry name" value="RTK"/>
</dbReference>
<name>A0AA35TI37_GEOBA</name>
<dbReference type="PANTHER" id="PTHR24416:SF611">
    <property type="entry name" value="TYROSINE-PROTEIN KINASE TRANSMEMBRANE RECEPTOR ROR"/>
    <property type="match status" value="1"/>
</dbReference>
<dbReference type="Proteomes" id="UP001174909">
    <property type="component" value="Unassembled WGS sequence"/>
</dbReference>
<protein>
    <submittedName>
        <fullName evidence="2">Insulin receptor-related protein</fullName>
    </submittedName>
</protein>
<keyword evidence="2" id="KW-0675">Receptor</keyword>
<dbReference type="GO" id="GO:0007169">
    <property type="term" value="P:cell surface receptor protein tyrosine kinase signaling pathway"/>
    <property type="evidence" value="ECO:0007669"/>
    <property type="project" value="TreeGrafter"/>
</dbReference>
<dbReference type="InterPro" id="IPR001245">
    <property type="entry name" value="Ser-Thr/Tyr_kinase_cat_dom"/>
</dbReference>
<feature type="domain" description="Protein kinase" evidence="1">
    <location>
        <begin position="1"/>
        <end position="44"/>
    </location>
</feature>
<evidence type="ECO:0000313" key="3">
    <source>
        <dbReference type="Proteomes" id="UP001174909"/>
    </source>
</evidence>
<dbReference type="PROSITE" id="PS50011">
    <property type="entry name" value="PROTEIN_KINASE_DOM"/>
    <property type="match status" value="1"/>
</dbReference>
<organism evidence="2 3">
    <name type="scientific">Geodia barretti</name>
    <name type="common">Barrett's horny sponge</name>
    <dbReference type="NCBI Taxonomy" id="519541"/>
    <lineage>
        <taxon>Eukaryota</taxon>
        <taxon>Metazoa</taxon>
        <taxon>Porifera</taxon>
        <taxon>Demospongiae</taxon>
        <taxon>Heteroscleromorpha</taxon>
        <taxon>Tetractinellida</taxon>
        <taxon>Astrophorina</taxon>
        <taxon>Geodiidae</taxon>
        <taxon>Geodia</taxon>
    </lineage>
</organism>
<accession>A0AA35TI37</accession>
<dbReference type="EMBL" id="CASHTH010003692">
    <property type="protein sequence ID" value="CAI8048018.1"/>
    <property type="molecule type" value="Genomic_DNA"/>
</dbReference>
<evidence type="ECO:0000313" key="2">
    <source>
        <dbReference type="EMBL" id="CAI8048018.1"/>
    </source>
</evidence>